<feature type="transmembrane region" description="Helical" evidence="14">
    <location>
        <begin position="36"/>
        <end position="56"/>
    </location>
</feature>
<dbReference type="Gene3D" id="6.10.340.10">
    <property type="match status" value="1"/>
</dbReference>
<dbReference type="InterPro" id="IPR035965">
    <property type="entry name" value="PAS-like_dom_sf"/>
</dbReference>
<dbReference type="InterPro" id="IPR017232">
    <property type="entry name" value="NtrY"/>
</dbReference>
<keyword evidence="9 17" id="KW-0418">Kinase</keyword>
<evidence type="ECO:0000256" key="14">
    <source>
        <dbReference type="SAM" id="Phobius"/>
    </source>
</evidence>
<dbReference type="Pfam" id="PF19312">
    <property type="entry name" value="NtrY_N"/>
    <property type="match status" value="1"/>
</dbReference>
<evidence type="ECO:0000256" key="5">
    <source>
        <dbReference type="ARBA" id="ARBA00022553"/>
    </source>
</evidence>
<dbReference type="CDD" id="cd06225">
    <property type="entry name" value="HAMP"/>
    <property type="match status" value="1"/>
</dbReference>
<keyword evidence="10" id="KW-0067">ATP-binding</keyword>
<dbReference type="PANTHER" id="PTHR43065">
    <property type="entry name" value="SENSOR HISTIDINE KINASE"/>
    <property type="match status" value="1"/>
</dbReference>
<dbReference type="PROSITE" id="PS50885">
    <property type="entry name" value="HAMP"/>
    <property type="match status" value="1"/>
</dbReference>
<dbReference type="InterPro" id="IPR003594">
    <property type="entry name" value="HATPase_dom"/>
</dbReference>
<evidence type="ECO:0000259" key="15">
    <source>
        <dbReference type="PROSITE" id="PS50109"/>
    </source>
</evidence>
<keyword evidence="13 14" id="KW-0472">Membrane</keyword>
<evidence type="ECO:0000256" key="8">
    <source>
        <dbReference type="ARBA" id="ARBA00022741"/>
    </source>
</evidence>
<gene>
    <name evidence="17" type="ORF">C7453_10617</name>
</gene>
<dbReference type="SMART" id="SM00388">
    <property type="entry name" value="HisKA"/>
    <property type="match status" value="1"/>
</dbReference>
<feature type="transmembrane region" description="Helical" evidence="14">
    <location>
        <begin position="68"/>
        <end position="88"/>
    </location>
</feature>
<evidence type="ECO:0000313" key="18">
    <source>
        <dbReference type="Proteomes" id="UP000254958"/>
    </source>
</evidence>
<dbReference type="PROSITE" id="PS50109">
    <property type="entry name" value="HIS_KIN"/>
    <property type="match status" value="1"/>
</dbReference>
<dbReference type="InterPro" id="IPR036890">
    <property type="entry name" value="HATPase_C_sf"/>
</dbReference>
<dbReference type="GO" id="GO:0005886">
    <property type="term" value="C:plasma membrane"/>
    <property type="evidence" value="ECO:0007669"/>
    <property type="project" value="UniProtKB-SubCell"/>
</dbReference>
<keyword evidence="18" id="KW-1185">Reference proteome</keyword>
<dbReference type="Proteomes" id="UP000254958">
    <property type="component" value="Unassembled WGS sequence"/>
</dbReference>
<dbReference type="PIRSF" id="PIRSF037532">
    <property type="entry name" value="STHK_NtrY"/>
    <property type="match status" value="1"/>
</dbReference>
<evidence type="ECO:0000256" key="10">
    <source>
        <dbReference type="ARBA" id="ARBA00022840"/>
    </source>
</evidence>
<evidence type="ECO:0000256" key="13">
    <source>
        <dbReference type="ARBA" id="ARBA00023136"/>
    </source>
</evidence>
<keyword evidence="7 14" id="KW-0812">Transmembrane</keyword>
<dbReference type="EMBL" id="QQAW01000006">
    <property type="protein sequence ID" value="RDI37294.1"/>
    <property type="molecule type" value="Genomic_DNA"/>
</dbReference>
<sequence>MGDKLVLTPRHGFNLRRLASGMGLMRGLFGLLARRNVAIALVALALCFGVATFVVLSGGMSVTHYPHIQALIFILNFLVLLLLALALAERLGRVMADRRRGLAGARLHVRLVTLFGIVAVAPTVVVGTFAAVFFHYGIQIWFSDRVNTALNEALQASRGYLQEHNANIRTEAFSLANYLAGAANSLEGSGSDLMHDPEALDQVLDSQATLRGLNEAVIYDPLTNTVVAKGGLMSRAGDMQALPPPSATMMARTNEIAILDSPDEKTVRAVISLGDTPALMLVITRPVDPSILDHMHKTEMVVADYQRLNRNRSKIQFTFVLIFALVGLLVLFAAVLVGLVLANQIVRPLGLLILASERISDGDLKVRVPEGERHDEVSSLSRAFNRMTDQLSSQRSELMIAYGQINERRRFTEAVLSGVSAGVIGLDAQQVIELPNRAASVLLQHDLTAAVGQHLVDVVPEFGPMLNEAASAPDRVWTGEIHVGSGTKACTLLVRIGSETTGGAPDRYVVTFDDITALQAAQRKAAWADIARRIAHEIKNPLTPIQLAAERLKRRFLREITSDPETFSQCADTIVRHVGDIGRMVDEFSAFARMPQPIMRPEDLSRIVREALILQRNAHPEIRYETDLPDHGPIVSCDRRLVGQALTNLLQNAADAIAMLPKDGDAADRTAGSVGSIRIVLRIEGTAAHIAVVDDGIGLPEEDRRRLTEPYVTHKPKGTGLGLAIVKKILEDHGGSIRLEDRPDGRGAVSILVLPVKDEHGA</sequence>
<evidence type="ECO:0000259" key="16">
    <source>
        <dbReference type="PROSITE" id="PS50885"/>
    </source>
</evidence>
<evidence type="ECO:0000256" key="9">
    <source>
        <dbReference type="ARBA" id="ARBA00022777"/>
    </source>
</evidence>
<evidence type="ECO:0000256" key="4">
    <source>
        <dbReference type="ARBA" id="ARBA00022475"/>
    </source>
</evidence>
<dbReference type="Pfam" id="PF00672">
    <property type="entry name" value="HAMP"/>
    <property type="match status" value="1"/>
</dbReference>
<dbReference type="SUPFAM" id="SSF158472">
    <property type="entry name" value="HAMP domain-like"/>
    <property type="match status" value="1"/>
</dbReference>
<comment type="subcellular location">
    <subcellularLocation>
        <location evidence="2">Cell membrane</location>
        <topology evidence="2">Multi-pass membrane protein</topology>
    </subcellularLocation>
</comment>
<name>A0A370G3W2_GLULI</name>
<dbReference type="Gene3D" id="3.30.565.10">
    <property type="entry name" value="Histidine kinase-like ATPase, C-terminal domain"/>
    <property type="match status" value="1"/>
</dbReference>
<dbReference type="InterPro" id="IPR036097">
    <property type="entry name" value="HisK_dim/P_sf"/>
</dbReference>
<evidence type="ECO:0000256" key="7">
    <source>
        <dbReference type="ARBA" id="ARBA00022692"/>
    </source>
</evidence>
<keyword evidence="12" id="KW-0902">Two-component regulatory system</keyword>
<evidence type="ECO:0000256" key="2">
    <source>
        <dbReference type="ARBA" id="ARBA00004651"/>
    </source>
</evidence>
<dbReference type="Gene3D" id="3.30.450.20">
    <property type="entry name" value="PAS domain"/>
    <property type="match status" value="1"/>
</dbReference>
<protein>
    <recommendedName>
        <fullName evidence="3">histidine kinase</fullName>
        <ecNumber evidence="3">2.7.13.3</ecNumber>
    </recommendedName>
</protein>
<dbReference type="AlphaFoldDB" id="A0A370G3W2"/>
<comment type="caution">
    <text evidence="17">The sequence shown here is derived from an EMBL/GenBank/DDBJ whole genome shotgun (WGS) entry which is preliminary data.</text>
</comment>
<proteinExistence type="predicted"/>
<dbReference type="SMART" id="SM00304">
    <property type="entry name" value="HAMP"/>
    <property type="match status" value="1"/>
</dbReference>
<dbReference type="GO" id="GO:0000155">
    <property type="term" value="F:phosphorelay sensor kinase activity"/>
    <property type="evidence" value="ECO:0007669"/>
    <property type="project" value="InterPro"/>
</dbReference>
<dbReference type="SUPFAM" id="SSF47384">
    <property type="entry name" value="Homodimeric domain of signal transducing histidine kinase"/>
    <property type="match status" value="1"/>
</dbReference>
<organism evidence="17 18">
    <name type="scientific">Gluconacetobacter liquefaciens</name>
    <name type="common">Acetobacter liquefaciens</name>
    <dbReference type="NCBI Taxonomy" id="89584"/>
    <lineage>
        <taxon>Bacteria</taxon>
        <taxon>Pseudomonadati</taxon>
        <taxon>Pseudomonadota</taxon>
        <taxon>Alphaproteobacteria</taxon>
        <taxon>Acetobacterales</taxon>
        <taxon>Acetobacteraceae</taxon>
        <taxon>Gluconacetobacter</taxon>
    </lineage>
</organism>
<feature type="domain" description="HAMP" evidence="16">
    <location>
        <begin position="343"/>
        <end position="396"/>
    </location>
</feature>
<reference evidence="17 18" key="1">
    <citation type="submission" date="2018-07" db="EMBL/GenBank/DDBJ databases">
        <title>Genomic Encyclopedia of Type Strains, Phase IV (KMG-IV): sequencing the most valuable type-strain genomes for metagenomic binning, comparative biology and taxonomic classification.</title>
        <authorList>
            <person name="Goeker M."/>
        </authorList>
    </citation>
    <scope>NUCLEOTIDE SEQUENCE [LARGE SCALE GENOMIC DNA]</scope>
    <source>
        <strain evidence="17 18">DSM 5603</strain>
    </source>
</reference>
<dbReference type="InterPro" id="IPR004358">
    <property type="entry name" value="Sig_transdc_His_kin-like_C"/>
</dbReference>
<keyword evidence="4" id="KW-1003">Cell membrane</keyword>
<evidence type="ECO:0000256" key="3">
    <source>
        <dbReference type="ARBA" id="ARBA00012438"/>
    </source>
</evidence>
<keyword evidence="11 14" id="KW-1133">Transmembrane helix</keyword>
<dbReference type="GO" id="GO:0005524">
    <property type="term" value="F:ATP binding"/>
    <property type="evidence" value="ECO:0007669"/>
    <property type="project" value="UniProtKB-KW"/>
</dbReference>
<dbReference type="InterPro" id="IPR003660">
    <property type="entry name" value="HAMP_dom"/>
</dbReference>
<feature type="domain" description="Histidine kinase" evidence="15">
    <location>
        <begin position="533"/>
        <end position="758"/>
    </location>
</feature>
<evidence type="ECO:0000256" key="11">
    <source>
        <dbReference type="ARBA" id="ARBA00022989"/>
    </source>
</evidence>
<feature type="transmembrane region" description="Helical" evidence="14">
    <location>
        <begin position="109"/>
        <end position="136"/>
    </location>
</feature>
<dbReference type="Pfam" id="PF00512">
    <property type="entry name" value="HisKA"/>
    <property type="match status" value="1"/>
</dbReference>
<dbReference type="InterPro" id="IPR005467">
    <property type="entry name" value="His_kinase_dom"/>
</dbReference>
<dbReference type="InterPro" id="IPR003661">
    <property type="entry name" value="HisK_dim/P_dom"/>
</dbReference>
<evidence type="ECO:0000256" key="6">
    <source>
        <dbReference type="ARBA" id="ARBA00022679"/>
    </source>
</evidence>
<dbReference type="PRINTS" id="PR00344">
    <property type="entry name" value="BCTRLSENSOR"/>
</dbReference>
<dbReference type="EC" id="2.7.13.3" evidence="3"/>
<dbReference type="SUPFAM" id="SSF55785">
    <property type="entry name" value="PYP-like sensor domain (PAS domain)"/>
    <property type="match status" value="1"/>
</dbReference>
<dbReference type="PANTHER" id="PTHR43065:SF10">
    <property type="entry name" value="PEROXIDE STRESS-ACTIVATED HISTIDINE KINASE MAK3"/>
    <property type="match status" value="1"/>
</dbReference>
<dbReference type="SUPFAM" id="SSF55874">
    <property type="entry name" value="ATPase domain of HSP90 chaperone/DNA topoisomerase II/histidine kinase"/>
    <property type="match status" value="1"/>
</dbReference>
<dbReference type="Pfam" id="PF02518">
    <property type="entry name" value="HATPase_c"/>
    <property type="match status" value="1"/>
</dbReference>
<evidence type="ECO:0000313" key="17">
    <source>
        <dbReference type="EMBL" id="RDI37294.1"/>
    </source>
</evidence>
<keyword evidence="6" id="KW-0808">Transferase</keyword>
<feature type="transmembrane region" description="Helical" evidence="14">
    <location>
        <begin position="317"/>
        <end position="342"/>
    </location>
</feature>
<dbReference type="CDD" id="cd00082">
    <property type="entry name" value="HisKA"/>
    <property type="match status" value="1"/>
</dbReference>
<evidence type="ECO:0000256" key="12">
    <source>
        <dbReference type="ARBA" id="ARBA00023012"/>
    </source>
</evidence>
<keyword evidence="8" id="KW-0547">Nucleotide-binding</keyword>
<evidence type="ECO:0000256" key="1">
    <source>
        <dbReference type="ARBA" id="ARBA00000085"/>
    </source>
</evidence>
<accession>A0A370G3W2</accession>
<dbReference type="Gene3D" id="1.10.287.130">
    <property type="match status" value="1"/>
</dbReference>
<comment type="catalytic activity">
    <reaction evidence="1">
        <text>ATP + protein L-histidine = ADP + protein N-phospho-L-histidine.</text>
        <dbReference type="EC" id="2.7.13.3"/>
    </reaction>
</comment>
<dbReference type="InterPro" id="IPR045671">
    <property type="entry name" value="NtrY-like_N"/>
</dbReference>
<dbReference type="SMART" id="SM00387">
    <property type="entry name" value="HATPase_c"/>
    <property type="match status" value="1"/>
</dbReference>
<keyword evidence="5" id="KW-0597">Phosphoprotein</keyword>